<keyword evidence="3" id="KW-1185">Reference proteome</keyword>
<gene>
    <name evidence="2" type="ORF">OM076_38360</name>
</gene>
<evidence type="ECO:0000259" key="1">
    <source>
        <dbReference type="SMART" id="SM00642"/>
    </source>
</evidence>
<dbReference type="InterPro" id="IPR012767">
    <property type="entry name" value="Trehalose_TreY"/>
</dbReference>
<name>A0A9X3N3R0_9ACTN</name>
<dbReference type="RefSeq" id="WP_270045450.1">
    <property type="nucleotide sequence ID" value="NZ_JAPDOD010000060.1"/>
</dbReference>
<dbReference type="GO" id="GO:0047470">
    <property type="term" value="F:(1,4)-alpha-D-glucan 1-alpha-D-glucosylmutase activity"/>
    <property type="evidence" value="ECO:0007669"/>
    <property type="project" value="TreeGrafter"/>
</dbReference>
<dbReference type="Gene3D" id="3.20.20.80">
    <property type="entry name" value="Glycosidases"/>
    <property type="match status" value="4"/>
</dbReference>
<dbReference type="GO" id="GO:0005992">
    <property type="term" value="P:trehalose biosynthetic process"/>
    <property type="evidence" value="ECO:0007669"/>
    <property type="project" value="TreeGrafter"/>
</dbReference>
<reference evidence="2" key="1">
    <citation type="submission" date="2022-10" db="EMBL/GenBank/DDBJ databases">
        <title>The WGS of Solirubrobacter ginsenosidimutans DSM 21036.</title>
        <authorList>
            <person name="Jiang Z."/>
        </authorList>
    </citation>
    <scope>NUCLEOTIDE SEQUENCE</scope>
    <source>
        <strain evidence="2">DSM 21036</strain>
    </source>
</reference>
<organism evidence="2 3">
    <name type="scientific">Solirubrobacter ginsenosidimutans</name>
    <dbReference type="NCBI Taxonomy" id="490573"/>
    <lineage>
        <taxon>Bacteria</taxon>
        <taxon>Bacillati</taxon>
        <taxon>Actinomycetota</taxon>
        <taxon>Thermoleophilia</taxon>
        <taxon>Solirubrobacterales</taxon>
        <taxon>Solirubrobacteraceae</taxon>
        <taxon>Solirubrobacter</taxon>
    </lineage>
</organism>
<dbReference type="Proteomes" id="UP001149140">
    <property type="component" value="Unassembled WGS sequence"/>
</dbReference>
<comment type="caution">
    <text evidence="2">The sequence shown here is derived from an EMBL/GenBank/DDBJ whole genome shotgun (WGS) entry which is preliminary data.</text>
</comment>
<accession>A0A9X3N3R0</accession>
<dbReference type="PANTHER" id="PTHR10357">
    <property type="entry name" value="ALPHA-AMYLASE FAMILY MEMBER"/>
    <property type="match status" value="1"/>
</dbReference>
<sequence length="656" mass="72216">MTEFRATYRLQLGPGFGFAEAAELVGYLARLGVSHVYLPPSFQAREGSTHGYDVVDPTSISKELGGQEAFDALVEAVRGAGLGIVLDIVPNHMATDAANRFWADRTLREQFFDIDPVTGRHRRFFDVDHLAALRQEDPEVFEATHALALRLVREGIVDGLRIDHPDGLADPAGYLERLRAGGVEHVWVEKILDPGEQLRDWPIDGTVGYEFLNDACALFVDPAGEAPLTDLWVEVAGDDRRFGELAFEAKLEQTRTTFVPEVERLLRDAPSRVTGLERALASFPVYRTYVEPWTGRVEAADREAISDAGLSTSMARVLALETPGWDAFVTRFQQTTPPVMAKGVEDTAFYRYARLLALNDVGGDPSRFSLSVDAFHAANHARAERFPRNLLVTQTHDTKRSGDVRARIGALAGMADEFAAHTRTWLNACRSLTSGGAPTPVEQHFIFQTLLGVWPISAERLAQYLEKAMREAKQHTTWIAPDETHEAAVQSFARALLTHRDFLRDFVPFQERVAEAGDRAALGQLLLKLTVPGVPDIYQGDELLRLSLVDPDNRRAVDWDERRAALDDPPPKLDLIVRALALRAERPDAFTGDYAPLPAGDRAVAFVRGGTVLAATLLRGAPVSLALPPGEWRDVLGEQTVSGTLTLDGIALLARG</sequence>
<dbReference type="PANTHER" id="PTHR10357:SF216">
    <property type="entry name" value="MALTOOLIGOSYL TREHALOSE SYNTHASE-RELATED"/>
    <property type="match status" value="1"/>
</dbReference>
<dbReference type="AlphaFoldDB" id="A0A9X3N3R0"/>
<feature type="domain" description="Glycosyl hydrolase family 13 catalytic" evidence="1">
    <location>
        <begin position="4"/>
        <end position="567"/>
    </location>
</feature>
<dbReference type="CDD" id="cd11336">
    <property type="entry name" value="AmyAc_MTSase"/>
    <property type="match status" value="1"/>
</dbReference>
<dbReference type="SMART" id="SM00642">
    <property type="entry name" value="Aamy"/>
    <property type="match status" value="1"/>
</dbReference>
<dbReference type="InterPro" id="IPR006047">
    <property type="entry name" value="GH13_cat_dom"/>
</dbReference>
<dbReference type="GO" id="GO:0030980">
    <property type="term" value="P:alpha-glucan catabolic process"/>
    <property type="evidence" value="ECO:0007669"/>
    <property type="project" value="TreeGrafter"/>
</dbReference>
<evidence type="ECO:0000313" key="2">
    <source>
        <dbReference type="EMBL" id="MDA0166192.1"/>
    </source>
</evidence>
<dbReference type="SUPFAM" id="SSF51445">
    <property type="entry name" value="(Trans)glycosidases"/>
    <property type="match status" value="1"/>
</dbReference>
<protein>
    <submittedName>
        <fullName evidence="2">Malto-oligosyltrehalose synthase</fullName>
    </submittedName>
</protein>
<evidence type="ECO:0000313" key="3">
    <source>
        <dbReference type="Proteomes" id="UP001149140"/>
    </source>
</evidence>
<dbReference type="EMBL" id="JAPDOD010000060">
    <property type="protein sequence ID" value="MDA0166192.1"/>
    <property type="molecule type" value="Genomic_DNA"/>
</dbReference>
<dbReference type="Pfam" id="PF00128">
    <property type="entry name" value="Alpha-amylase"/>
    <property type="match status" value="1"/>
</dbReference>
<proteinExistence type="predicted"/>
<dbReference type="InterPro" id="IPR017853">
    <property type="entry name" value="GH"/>
</dbReference>